<dbReference type="InterPro" id="IPR018170">
    <property type="entry name" value="Aldo/ket_reductase_CS"/>
</dbReference>
<comment type="similarity">
    <text evidence="1">Belongs to the aldo/keto reductase family.</text>
</comment>
<feature type="domain" description="NADP-dependent oxidoreductase" evidence="4">
    <location>
        <begin position="16"/>
        <end position="255"/>
    </location>
</feature>
<dbReference type="PRINTS" id="PR00069">
    <property type="entry name" value="ALDKETRDTASE"/>
</dbReference>
<evidence type="ECO:0000256" key="1">
    <source>
        <dbReference type="ARBA" id="ARBA00007905"/>
    </source>
</evidence>
<dbReference type="PANTHER" id="PTHR43827:SF3">
    <property type="entry name" value="NADP-DEPENDENT OXIDOREDUCTASE DOMAIN-CONTAINING PROTEIN"/>
    <property type="match status" value="1"/>
</dbReference>
<dbReference type="InterPro" id="IPR020471">
    <property type="entry name" value="AKR"/>
</dbReference>
<evidence type="ECO:0000313" key="6">
    <source>
        <dbReference type="Proteomes" id="UP001273531"/>
    </source>
</evidence>
<dbReference type="Pfam" id="PF00248">
    <property type="entry name" value="Aldo_ket_red"/>
    <property type="match status" value="1"/>
</dbReference>
<dbReference type="InterPro" id="IPR036812">
    <property type="entry name" value="NAD(P)_OxRdtase_dom_sf"/>
</dbReference>
<keyword evidence="3" id="KW-0560">Oxidoreductase</keyword>
<evidence type="ECO:0000256" key="3">
    <source>
        <dbReference type="ARBA" id="ARBA00023002"/>
    </source>
</evidence>
<dbReference type="PIRSF" id="PIRSF000097">
    <property type="entry name" value="AKR"/>
    <property type="match status" value="1"/>
</dbReference>
<keyword evidence="2" id="KW-0521">NADP</keyword>
<evidence type="ECO:0000256" key="2">
    <source>
        <dbReference type="ARBA" id="ARBA00022857"/>
    </source>
</evidence>
<dbReference type="InterPro" id="IPR023210">
    <property type="entry name" value="NADP_OxRdtase_dom"/>
</dbReference>
<dbReference type="Gene3D" id="3.20.20.100">
    <property type="entry name" value="NADP-dependent oxidoreductase domain"/>
    <property type="match status" value="1"/>
</dbReference>
<keyword evidence="6" id="KW-1185">Reference proteome</keyword>
<name>A0ABU3Y9T8_9SPHN</name>
<dbReference type="PROSITE" id="PS00062">
    <property type="entry name" value="ALDOKETO_REDUCTASE_2"/>
    <property type="match status" value="1"/>
</dbReference>
<gene>
    <name evidence="5" type="ORF">RZN05_14255</name>
</gene>
<reference evidence="5 6" key="1">
    <citation type="submission" date="2023-10" db="EMBL/GenBank/DDBJ databases">
        <title>Sphingomonas sp. HF-S4 16S ribosomal RNA gene Genome sequencing and assembly.</title>
        <authorList>
            <person name="Lee H."/>
        </authorList>
    </citation>
    <scope>NUCLEOTIDE SEQUENCE [LARGE SCALE GENOMIC DNA]</scope>
    <source>
        <strain evidence="5 6">HF-S4</strain>
    </source>
</reference>
<proteinExistence type="inferred from homology"/>
<protein>
    <submittedName>
        <fullName evidence="5">Aldo/keto reductase</fullName>
    </submittedName>
</protein>
<dbReference type="Proteomes" id="UP001273531">
    <property type="component" value="Unassembled WGS sequence"/>
</dbReference>
<organism evidence="5 6">
    <name type="scientific">Sphingomonas agrestis</name>
    <dbReference type="NCBI Taxonomy" id="3080540"/>
    <lineage>
        <taxon>Bacteria</taxon>
        <taxon>Pseudomonadati</taxon>
        <taxon>Pseudomonadota</taxon>
        <taxon>Alphaproteobacteria</taxon>
        <taxon>Sphingomonadales</taxon>
        <taxon>Sphingomonadaceae</taxon>
        <taxon>Sphingomonas</taxon>
    </lineage>
</organism>
<comment type="caution">
    <text evidence="5">The sequence shown here is derived from an EMBL/GenBank/DDBJ whole genome shotgun (WGS) entry which is preliminary data.</text>
</comment>
<dbReference type="SUPFAM" id="SSF51430">
    <property type="entry name" value="NAD(P)-linked oxidoreductase"/>
    <property type="match status" value="1"/>
</dbReference>
<accession>A0ABU3Y9T8</accession>
<sequence length="268" mass="29160">MPDMLTMNDGRTIPAIGFGTYLVPDADAGRITRAALEVGYKLVDTAAFYGNERGVAAGLGDRDDIFVTTKLWRSDMGHDSTLRAFDTSLEKLGRDSVDLYLIHWPMPSLGTYVETWKALVRLRDEGRAKSIGVSNFSPGHLRAIIDATGVAPALNQIELHPGFQQREARAFHAEHDIVTQSWGPLGQGTLLSHPEIVRIAQARGCTPAQAILAWHLHHGLAVIPKASSRERLASNLAAHAVSLTHQDIATIDTLNDPEGRLGPDPDKL</sequence>
<evidence type="ECO:0000259" key="4">
    <source>
        <dbReference type="Pfam" id="PF00248"/>
    </source>
</evidence>
<dbReference type="RefSeq" id="WP_317227266.1">
    <property type="nucleotide sequence ID" value="NZ_JAWJEJ010000001.1"/>
</dbReference>
<evidence type="ECO:0000313" key="5">
    <source>
        <dbReference type="EMBL" id="MDV3458156.1"/>
    </source>
</evidence>
<dbReference type="EMBL" id="JAWJEJ010000001">
    <property type="protein sequence ID" value="MDV3458156.1"/>
    <property type="molecule type" value="Genomic_DNA"/>
</dbReference>
<dbReference type="PANTHER" id="PTHR43827">
    <property type="entry name" value="2,5-DIKETO-D-GLUCONIC ACID REDUCTASE"/>
    <property type="match status" value="1"/>
</dbReference>